<evidence type="ECO:0000256" key="1">
    <source>
        <dbReference type="ARBA" id="ARBA00007301"/>
    </source>
</evidence>
<accession>Q1YGM1</accession>
<evidence type="ECO:0000256" key="6">
    <source>
        <dbReference type="HAMAP-Rule" id="MF_01629"/>
    </source>
</evidence>
<dbReference type="GO" id="GO:0010181">
    <property type="term" value="F:FMN binding"/>
    <property type="evidence" value="ECO:0007669"/>
    <property type="project" value="UniProtKB-UniRule"/>
</dbReference>
<name>Q1YGM1_AURMS</name>
<dbReference type="HAMAP" id="MF_01629">
    <property type="entry name" value="PdxH"/>
    <property type="match status" value="1"/>
</dbReference>
<evidence type="ECO:0000259" key="9">
    <source>
        <dbReference type="Pfam" id="PF10590"/>
    </source>
</evidence>
<dbReference type="InterPro" id="IPR012349">
    <property type="entry name" value="Split_barrel_FMN-bd"/>
</dbReference>
<feature type="binding site" evidence="6">
    <location>
        <position position="122"/>
    </location>
    <ligand>
        <name>substrate</name>
    </ligand>
</feature>
<evidence type="ECO:0000313" key="11">
    <source>
        <dbReference type="Proteomes" id="UP000000321"/>
    </source>
</evidence>
<reference evidence="10 11" key="1">
    <citation type="journal article" date="2008" name="Appl. Environ. Microbiol.">
        <title>Genomic insights into Mn(II) oxidation by the marine alphaproteobacterium Aurantimonas sp. strain SI85-9A1.</title>
        <authorList>
            <person name="Dick G.J."/>
            <person name="Podell S."/>
            <person name="Johnson H.A."/>
            <person name="Rivera-Espinoza Y."/>
            <person name="Bernier-Latmani R."/>
            <person name="McCarthy J.K."/>
            <person name="Torpey J.W."/>
            <person name="Clement B.G."/>
            <person name="Gaasterland T."/>
            <person name="Tebo B.M."/>
        </authorList>
    </citation>
    <scope>NUCLEOTIDE SEQUENCE [LARGE SCALE GENOMIC DNA]</scope>
    <source>
        <strain evidence="10 11">SI85-9A1</strain>
    </source>
</reference>
<dbReference type="InterPro" id="IPR019576">
    <property type="entry name" value="Pyridoxamine_oxidase_dimer_C"/>
</dbReference>
<feature type="binding site" evidence="6 7">
    <location>
        <begin position="139"/>
        <end position="140"/>
    </location>
    <ligand>
        <name>FMN</name>
        <dbReference type="ChEBI" id="CHEBI:58210"/>
    </ligand>
</feature>
<dbReference type="InterPro" id="IPR000659">
    <property type="entry name" value="Pyridox_Oxase"/>
</dbReference>
<feature type="binding site" evidence="6">
    <location>
        <begin position="190"/>
        <end position="192"/>
    </location>
    <ligand>
        <name>substrate</name>
    </ligand>
</feature>
<dbReference type="GO" id="GO:0004733">
    <property type="term" value="F:pyridoxamine phosphate oxidase activity"/>
    <property type="evidence" value="ECO:0007669"/>
    <property type="project" value="UniProtKB-UniRule"/>
</dbReference>
<dbReference type="EMBL" id="AAPJ01000005">
    <property type="protein sequence ID" value="EAS49204.1"/>
    <property type="molecule type" value="Genomic_DNA"/>
</dbReference>
<comment type="pathway">
    <text evidence="6">Cofactor metabolism; pyridoxal 5'-phosphate salvage; pyridoxal 5'-phosphate from pyridoxine 5'-phosphate: step 1/1.</text>
</comment>
<feature type="binding site" evidence="6">
    <location>
        <position position="130"/>
    </location>
    <ligand>
        <name>substrate</name>
    </ligand>
</feature>
<feature type="binding site" evidence="6">
    <location>
        <position position="126"/>
    </location>
    <ligand>
        <name>substrate</name>
    </ligand>
</feature>
<dbReference type="InterPro" id="IPR011576">
    <property type="entry name" value="Pyridox_Oxase_N"/>
</dbReference>
<feature type="binding site" evidence="6 7">
    <location>
        <position position="104"/>
    </location>
    <ligand>
        <name>FMN</name>
        <dbReference type="ChEBI" id="CHEBI:58210"/>
    </ligand>
</feature>
<dbReference type="InterPro" id="IPR019740">
    <property type="entry name" value="Pyridox_Oxase_CS"/>
</dbReference>
<evidence type="ECO:0000256" key="4">
    <source>
        <dbReference type="ARBA" id="ARBA00023002"/>
    </source>
</evidence>
<comment type="caution">
    <text evidence="6">Lacks conserved residue(s) required for the propagation of feature annotation.</text>
</comment>
<comment type="function">
    <text evidence="6">Catalyzes the oxidation of either pyridoxine 5'-phosphate (PNP) or pyridoxamine 5'-phosphate (PMP) into pyridoxal 5'-phosphate (PLP).</text>
</comment>
<feature type="binding site" evidence="6 7">
    <location>
        <begin position="60"/>
        <end position="65"/>
    </location>
    <ligand>
        <name>FMN</name>
        <dbReference type="ChEBI" id="CHEBI:58210"/>
    </ligand>
</feature>
<dbReference type="Gene3D" id="2.30.110.10">
    <property type="entry name" value="Electron Transport, Fmn-binding Protein, Chain A"/>
    <property type="match status" value="1"/>
</dbReference>
<gene>
    <name evidence="6" type="primary">pdxH</name>
    <name evidence="10" type="ORF">SI859A1_02805</name>
</gene>
<feature type="binding site" evidence="6 7">
    <location>
        <position position="184"/>
    </location>
    <ligand>
        <name>FMN</name>
        <dbReference type="ChEBI" id="CHEBI:58210"/>
    </ligand>
</feature>
<feature type="binding site" evidence="6">
    <location>
        <position position="65"/>
    </location>
    <ligand>
        <name>substrate</name>
    </ligand>
</feature>
<evidence type="ECO:0000256" key="3">
    <source>
        <dbReference type="ARBA" id="ARBA00022643"/>
    </source>
</evidence>
<dbReference type="Pfam" id="PF10590">
    <property type="entry name" value="PNP_phzG_C"/>
    <property type="match status" value="1"/>
</dbReference>
<dbReference type="PANTHER" id="PTHR10851:SF0">
    <property type="entry name" value="PYRIDOXINE-5'-PHOSPHATE OXIDASE"/>
    <property type="match status" value="1"/>
</dbReference>
<feature type="domain" description="Pyridoxamine 5'-phosphate oxidase N-terminal" evidence="8">
    <location>
        <begin position="37"/>
        <end position="155"/>
    </location>
</feature>
<feature type="binding site" evidence="6 7">
    <location>
        <position position="82"/>
    </location>
    <ligand>
        <name>FMN</name>
        <dbReference type="ChEBI" id="CHEBI:58210"/>
    </ligand>
</feature>
<comment type="cofactor">
    <cofactor evidence="6 7">
        <name>FMN</name>
        <dbReference type="ChEBI" id="CHEBI:58210"/>
    </cofactor>
    <text evidence="6 7">Binds 1 FMN per subunit.</text>
</comment>
<comment type="similarity">
    <text evidence="1 6">Belongs to the pyridoxamine 5'-phosphate oxidase family.</text>
</comment>
<keyword evidence="4 6" id="KW-0560">Oxidoreductase</keyword>
<comment type="pathway">
    <text evidence="6">Cofactor metabolism; pyridoxal 5'-phosphate salvage; pyridoxal 5'-phosphate from pyridoxamine 5'-phosphate: step 1/1.</text>
</comment>
<dbReference type="EC" id="1.4.3.5" evidence="6"/>
<dbReference type="SUPFAM" id="SSF50475">
    <property type="entry name" value="FMN-binding split barrel"/>
    <property type="match status" value="1"/>
</dbReference>
<dbReference type="Pfam" id="PF01243">
    <property type="entry name" value="PNPOx_N"/>
    <property type="match status" value="1"/>
</dbReference>
<dbReference type="GO" id="GO:0008615">
    <property type="term" value="P:pyridoxine biosynthetic process"/>
    <property type="evidence" value="ECO:0007669"/>
    <property type="project" value="UniProtKB-UniRule"/>
</dbReference>
<evidence type="ECO:0000256" key="5">
    <source>
        <dbReference type="ARBA" id="ARBA00023096"/>
    </source>
</evidence>
<sequence>MQRIMTIMASEALTLGERPVGDDPIALFSAWLEDAEASEPNDPGAVALATVDPSGLPDVRMVLLKEFDARGFVFYTNFESAKGAQLLASRKAAMCFHWKSLRRQVRVRGPVEIVSDAEADAYFASRPQGSRIGAWASDQSRPLASRAVLEEKVAALGAEYGDGPVPRPPHWSGFRLMPTQIEFWHDGQFRLHDRAVFTRRGEPGDGWDVERLYP</sequence>
<comment type="subunit">
    <text evidence="6">Homodimer.</text>
</comment>
<dbReference type="PIRSF" id="PIRSF000190">
    <property type="entry name" value="Pyd_amn-ph_oxd"/>
    <property type="match status" value="1"/>
</dbReference>
<evidence type="ECO:0000313" key="10">
    <source>
        <dbReference type="EMBL" id="EAS49204.1"/>
    </source>
</evidence>
<dbReference type="BioCyc" id="AURANTIMONAS:SI859A1_02805-MONOMER"/>
<proteinExistence type="inferred from homology"/>
<evidence type="ECO:0000256" key="2">
    <source>
        <dbReference type="ARBA" id="ARBA00022630"/>
    </source>
</evidence>
<feature type="domain" description="Pyridoxine 5'-phosphate oxidase dimerisation C-terminal" evidence="9">
    <location>
        <begin position="171"/>
        <end position="214"/>
    </location>
</feature>
<comment type="catalytic activity">
    <reaction evidence="6">
        <text>pyridoxine 5'-phosphate + O2 = pyridoxal 5'-phosphate + H2O2</text>
        <dbReference type="Rhea" id="RHEA:15149"/>
        <dbReference type="ChEBI" id="CHEBI:15379"/>
        <dbReference type="ChEBI" id="CHEBI:16240"/>
        <dbReference type="ChEBI" id="CHEBI:58589"/>
        <dbReference type="ChEBI" id="CHEBI:597326"/>
        <dbReference type="EC" id="1.4.3.5"/>
    </reaction>
</comment>
<dbReference type="NCBIfam" id="NF004231">
    <property type="entry name" value="PRK05679.1"/>
    <property type="match status" value="1"/>
</dbReference>
<comment type="catalytic activity">
    <reaction evidence="6">
        <text>pyridoxamine 5'-phosphate + O2 + H2O = pyridoxal 5'-phosphate + H2O2 + NH4(+)</text>
        <dbReference type="Rhea" id="RHEA:15817"/>
        <dbReference type="ChEBI" id="CHEBI:15377"/>
        <dbReference type="ChEBI" id="CHEBI:15379"/>
        <dbReference type="ChEBI" id="CHEBI:16240"/>
        <dbReference type="ChEBI" id="CHEBI:28938"/>
        <dbReference type="ChEBI" id="CHEBI:58451"/>
        <dbReference type="ChEBI" id="CHEBI:597326"/>
        <dbReference type="EC" id="1.4.3.5"/>
    </reaction>
</comment>
<dbReference type="PANTHER" id="PTHR10851">
    <property type="entry name" value="PYRIDOXINE-5-PHOSPHATE OXIDASE"/>
    <property type="match status" value="1"/>
</dbReference>
<feature type="binding site" evidence="6 7">
    <location>
        <begin position="75"/>
        <end position="76"/>
    </location>
    <ligand>
        <name>FMN</name>
        <dbReference type="ChEBI" id="CHEBI:58210"/>
    </ligand>
</feature>
<dbReference type="NCBIfam" id="TIGR00558">
    <property type="entry name" value="pdxH"/>
    <property type="match status" value="1"/>
</dbReference>
<protein>
    <recommendedName>
        <fullName evidence="6">Pyridoxine/pyridoxamine 5'-phosphate oxidase</fullName>
        <ecNumber evidence="6">1.4.3.5</ecNumber>
    </recommendedName>
    <alternativeName>
        <fullName evidence="6">PNP/PMP oxidase</fullName>
        <shortName evidence="6">PNPOx</shortName>
    </alternativeName>
    <alternativeName>
        <fullName evidence="6">Pyridoxal 5'-phosphate synthase</fullName>
    </alternativeName>
</protein>
<comment type="caution">
    <text evidence="10">The sequence shown here is derived from an EMBL/GenBank/DDBJ whole genome shotgun (WGS) entry which is preliminary data.</text>
</comment>
<dbReference type="UniPathway" id="UPA01068">
    <property type="reaction ID" value="UER00304"/>
</dbReference>
<keyword evidence="3 6" id="KW-0288">FMN</keyword>
<keyword evidence="2 6" id="KW-0285">Flavoprotein</keyword>
<evidence type="ECO:0000259" key="8">
    <source>
        <dbReference type="Pfam" id="PF01243"/>
    </source>
</evidence>
<evidence type="ECO:0000256" key="7">
    <source>
        <dbReference type="PIRSR" id="PIRSR000190-2"/>
    </source>
</evidence>
<keyword evidence="11" id="KW-1185">Reference proteome</keyword>
<organism evidence="10 11">
    <name type="scientific">Aurantimonas manganoxydans (strain ATCC BAA-1229 / DSM 21871 / SI85-9A1)</name>
    <dbReference type="NCBI Taxonomy" id="287752"/>
    <lineage>
        <taxon>Bacteria</taxon>
        <taxon>Pseudomonadati</taxon>
        <taxon>Pseudomonadota</taxon>
        <taxon>Alphaproteobacteria</taxon>
        <taxon>Hyphomicrobiales</taxon>
        <taxon>Aurantimonadaceae</taxon>
        <taxon>Aurantimonas</taxon>
    </lineage>
</organism>
<dbReference type="Proteomes" id="UP000000321">
    <property type="component" value="Unassembled WGS sequence"/>
</dbReference>
<keyword evidence="5 6" id="KW-0664">Pyridoxine biosynthesis</keyword>
<dbReference type="HOGENOM" id="CLU_032263_2_3_5"/>
<dbReference type="AlphaFoldDB" id="Q1YGM1"/>
<dbReference type="PROSITE" id="PS01064">
    <property type="entry name" value="PYRIDOX_OXIDASE"/>
    <property type="match status" value="1"/>
</dbReference>
<feature type="binding site" evidence="6 7">
    <location>
        <position position="194"/>
    </location>
    <ligand>
        <name>FMN</name>
        <dbReference type="ChEBI" id="CHEBI:58210"/>
    </ligand>
</feature>